<feature type="transmembrane region" description="Helical" evidence="1">
    <location>
        <begin position="125"/>
        <end position="145"/>
    </location>
</feature>
<feature type="transmembrane region" description="Helical" evidence="1">
    <location>
        <begin position="39"/>
        <end position="58"/>
    </location>
</feature>
<keyword evidence="1" id="KW-1133">Transmembrane helix</keyword>
<keyword evidence="1" id="KW-0812">Transmembrane</keyword>
<keyword evidence="1" id="KW-0472">Membrane</keyword>
<dbReference type="STRING" id="1266370.NITGR_570019"/>
<evidence type="ECO:0000313" key="2">
    <source>
        <dbReference type="EMBL" id="CCQ91070.1"/>
    </source>
</evidence>
<dbReference type="Proteomes" id="UP000011704">
    <property type="component" value="Unassembled WGS sequence"/>
</dbReference>
<dbReference type="RefSeq" id="WP_005009386.1">
    <property type="nucleotide sequence ID" value="NZ_HG422173.1"/>
</dbReference>
<accession>M1YZB9</accession>
<reference evidence="2 3" key="1">
    <citation type="journal article" date="2013" name="Front. Microbiol.">
        <title>The genome of Nitrospina gracilis illuminates the metabolism and evolution of the major marine nitrite oxidizer.</title>
        <authorList>
            <person name="Luecker S."/>
            <person name="Nowka B."/>
            <person name="Rattei T."/>
            <person name="Spieck E."/>
            <person name="and Daims H."/>
        </authorList>
    </citation>
    <scope>NUCLEOTIDE SEQUENCE [LARGE SCALE GENOMIC DNA]</scope>
    <source>
        <strain evidence="2 3">3/211</strain>
    </source>
</reference>
<dbReference type="InParanoid" id="M1YZB9"/>
<feature type="transmembrane region" description="Helical" evidence="1">
    <location>
        <begin position="95"/>
        <end position="119"/>
    </location>
</feature>
<sequence length="146" mass="16739">MRVGLNFGYALDQRIYLYFLCALNLKKGFRRVRISFKKFVFAFAITGFCVAIALYLFYVLALNASPLGDFGFNLYILLFPPVLGIVGASPEESLVVLLLFPALLNSIYYAILGSILWYGIYKSRLVLFVSVGTFLYFWFDVIRFFN</sequence>
<organism evidence="2 3">
    <name type="scientific">Nitrospina gracilis (strain 3/211)</name>
    <dbReference type="NCBI Taxonomy" id="1266370"/>
    <lineage>
        <taxon>Bacteria</taxon>
        <taxon>Pseudomonadati</taxon>
        <taxon>Nitrospinota/Tectimicrobiota group</taxon>
        <taxon>Nitrospinota</taxon>
        <taxon>Nitrospinia</taxon>
        <taxon>Nitrospinales</taxon>
        <taxon>Nitrospinaceae</taxon>
        <taxon>Nitrospina</taxon>
    </lineage>
</organism>
<evidence type="ECO:0000313" key="3">
    <source>
        <dbReference type="Proteomes" id="UP000011704"/>
    </source>
</evidence>
<evidence type="ECO:0000256" key="1">
    <source>
        <dbReference type="SAM" id="Phobius"/>
    </source>
</evidence>
<dbReference type="AlphaFoldDB" id="M1YZB9"/>
<protein>
    <submittedName>
        <fullName evidence="2">Uncharacterized protein</fullName>
    </submittedName>
</protein>
<comment type="caution">
    <text evidence="2">The sequence shown here is derived from an EMBL/GenBank/DDBJ whole genome shotgun (WGS) entry which is preliminary data.</text>
</comment>
<name>M1YZB9_NITG3</name>
<dbReference type="EMBL" id="CAQJ01000063">
    <property type="protein sequence ID" value="CCQ91070.1"/>
    <property type="molecule type" value="Genomic_DNA"/>
</dbReference>
<gene>
    <name evidence="2" type="ORF">NITGR_570019</name>
</gene>
<keyword evidence="3" id="KW-1185">Reference proteome</keyword>
<dbReference type="HOGENOM" id="CLU_1775487_0_0_0"/>
<proteinExistence type="predicted"/>